<dbReference type="PANTHER" id="PTHR36435:SF1">
    <property type="entry name" value="CAAX AMINO TERMINAL PROTEASE FAMILY PROTEIN"/>
    <property type="match status" value="1"/>
</dbReference>
<proteinExistence type="inferred from homology"/>
<feature type="transmembrane region" description="Helical" evidence="2">
    <location>
        <begin position="44"/>
        <end position="67"/>
    </location>
</feature>
<dbReference type="GO" id="GO:0004175">
    <property type="term" value="F:endopeptidase activity"/>
    <property type="evidence" value="ECO:0007669"/>
    <property type="project" value="UniProtKB-ARBA"/>
</dbReference>
<feature type="domain" description="CAAX prenyl protease 2/Lysostaphin resistance protein A-like" evidence="3">
    <location>
        <begin position="119"/>
        <end position="213"/>
    </location>
</feature>
<keyword evidence="5" id="KW-1185">Reference proteome</keyword>
<reference evidence="4" key="2">
    <citation type="journal article" date="2023" name="PLoS ONE">
        <title>Philodulcilactobacillus myokoensis gen. nov., sp. nov., a fructophilic, acidophilic, and agar-phobic lactic acid bacterium isolated from fermented vegetable extracts.</title>
        <authorList>
            <person name="Kouya T."/>
            <person name="Ishiyama Y."/>
            <person name="Ohashi S."/>
            <person name="Kumakubo R."/>
            <person name="Yamazaki T."/>
            <person name="Otaki T."/>
        </authorList>
    </citation>
    <scope>NUCLEOTIDE SEQUENCE</scope>
    <source>
        <strain evidence="4">WR16-4</strain>
    </source>
</reference>
<keyword evidence="2" id="KW-1133">Transmembrane helix</keyword>
<comment type="caution">
    <text evidence="4">The sequence shown here is derived from an EMBL/GenBank/DDBJ whole genome shotgun (WGS) entry which is preliminary data.</text>
</comment>
<feature type="transmembrane region" description="Helical" evidence="2">
    <location>
        <begin position="83"/>
        <end position="101"/>
    </location>
</feature>
<dbReference type="GO" id="GO:0080120">
    <property type="term" value="P:CAAX-box protein maturation"/>
    <property type="evidence" value="ECO:0007669"/>
    <property type="project" value="UniProtKB-ARBA"/>
</dbReference>
<name>A0A9W6B0E1_9LACO</name>
<dbReference type="InterPro" id="IPR003675">
    <property type="entry name" value="Rce1/LyrA-like_dom"/>
</dbReference>
<keyword evidence="2" id="KW-0472">Membrane</keyword>
<organism evidence="4 5">
    <name type="scientific">Philodulcilactobacillus myokoensis</name>
    <dbReference type="NCBI Taxonomy" id="2929573"/>
    <lineage>
        <taxon>Bacteria</taxon>
        <taxon>Bacillati</taxon>
        <taxon>Bacillota</taxon>
        <taxon>Bacilli</taxon>
        <taxon>Lactobacillales</taxon>
        <taxon>Lactobacillaceae</taxon>
        <taxon>Philodulcilactobacillus</taxon>
    </lineage>
</organism>
<keyword evidence="4" id="KW-0645">Protease</keyword>
<dbReference type="Pfam" id="PF02517">
    <property type="entry name" value="Rce1-like"/>
    <property type="match status" value="1"/>
</dbReference>
<feature type="transmembrane region" description="Helical" evidence="2">
    <location>
        <begin position="180"/>
        <end position="197"/>
    </location>
</feature>
<feature type="transmembrane region" description="Helical" evidence="2">
    <location>
        <begin position="121"/>
        <end position="143"/>
    </location>
</feature>
<feature type="transmembrane region" description="Helical" evidence="2">
    <location>
        <begin position="155"/>
        <end position="174"/>
    </location>
</feature>
<accession>A0A9W6B0E1</accession>
<reference evidence="4" key="1">
    <citation type="submission" date="2022-07" db="EMBL/GenBank/DDBJ databases">
        <authorList>
            <person name="Kouya T."/>
            <person name="Ishiyama Y."/>
        </authorList>
    </citation>
    <scope>NUCLEOTIDE SEQUENCE</scope>
    <source>
        <strain evidence="4">WR16-4</strain>
    </source>
</reference>
<evidence type="ECO:0000313" key="4">
    <source>
        <dbReference type="EMBL" id="GLB46466.1"/>
    </source>
</evidence>
<evidence type="ECO:0000256" key="2">
    <source>
        <dbReference type="SAM" id="Phobius"/>
    </source>
</evidence>
<keyword evidence="2" id="KW-0812">Transmembrane</keyword>
<evidence type="ECO:0000313" key="5">
    <source>
        <dbReference type="Proteomes" id="UP001144204"/>
    </source>
</evidence>
<dbReference type="InterPro" id="IPR052710">
    <property type="entry name" value="CAAX_protease"/>
</dbReference>
<dbReference type="EMBL" id="BRPL01000002">
    <property type="protein sequence ID" value="GLB46466.1"/>
    <property type="molecule type" value="Genomic_DNA"/>
</dbReference>
<dbReference type="RefSeq" id="WP_286135928.1">
    <property type="nucleotide sequence ID" value="NZ_BRPL01000002.1"/>
</dbReference>
<gene>
    <name evidence="4" type="ORF">WR164_04450</name>
</gene>
<keyword evidence="4" id="KW-0378">Hydrolase</keyword>
<protein>
    <submittedName>
        <fullName evidence="4">CAAX amino protease</fullName>
    </submittedName>
</protein>
<sequence length="216" mass="24719">MQIVSKAWKVILSILILCGLLILEQIATLPYDLPKYFKNPQQDSLIFGIIGTILSAGVITLLIFIYHKQPKMITFLRPIKNKWLTFGIIVLILFLMIYLSNLIPNSDNQKIINQEILKTPWLSFISTVIVAPIAEELIFRGLFFRFLFPKLNNKWTMGIGILCSSFVFAWLHVTSFGIELLPYLLGGLILSTTYVLFNDIRYDIGLHMLNNLIALL</sequence>
<dbReference type="Proteomes" id="UP001144204">
    <property type="component" value="Unassembled WGS sequence"/>
</dbReference>
<dbReference type="PANTHER" id="PTHR36435">
    <property type="entry name" value="SLR1288 PROTEIN"/>
    <property type="match status" value="1"/>
</dbReference>
<comment type="similarity">
    <text evidence="1">Belongs to the UPF0177 family.</text>
</comment>
<evidence type="ECO:0000256" key="1">
    <source>
        <dbReference type="ARBA" id="ARBA00009067"/>
    </source>
</evidence>
<dbReference type="AlphaFoldDB" id="A0A9W6B0E1"/>
<evidence type="ECO:0000259" key="3">
    <source>
        <dbReference type="Pfam" id="PF02517"/>
    </source>
</evidence>
<dbReference type="GO" id="GO:0006508">
    <property type="term" value="P:proteolysis"/>
    <property type="evidence" value="ECO:0007669"/>
    <property type="project" value="UniProtKB-KW"/>
</dbReference>